<keyword evidence="1" id="KW-0371">Homeobox</keyword>
<dbReference type="GO" id="GO:0003677">
    <property type="term" value="F:DNA binding"/>
    <property type="evidence" value="ECO:0007669"/>
    <property type="project" value="UniProtKB-UniRule"/>
</dbReference>
<feature type="compositionally biased region" description="Polar residues" evidence="2">
    <location>
        <begin position="16"/>
        <end position="26"/>
    </location>
</feature>
<dbReference type="KEGG" id="ovi:T265_15947"/>
<evidence type="ECO:0000313" key="4">
    <source>
        <dbReference type="EMBL" id="KER18601.1"/>
    </source>
</evidence>
<dbReference type="RefSeq" id="XP_009177652.1">
    <property type="nucleotide sequence ID" value="XM_009179388.1"/>
</dbReference>
<feature type="compositionally biased region" description="Polar residues" evidence="2">
    <location>
        <begin position="51"/>
        <end position="60"/>
    </location>
</feature>
<dbReference type="AlphaFoldDB" id="A0A074YV05"/>
<proteinExistence type="predicted"/>
<dbReference type="CTD" id="20330112"/>
<feature type="region of interest" description="Disordered" evidence="2">
    <location>
        <begin position="45"/>
        <end position="70"/>
    </location>
</feature>
<evidence type="ECO:0000259" key="3">
    <source>
        <dbReference type="PROSITE" id="PS50071"/>
    </source>
</evidence>
<dbReference type="EMBL" id="KL599286">
    <property type="protein sequence ID" value="KER18601.1"/>
    <property type="molecule type" value="Genomic_DNA"/>
</dbReference>
<evidence type="ECO:0000256" key="1">
    <source>
        <dbReference type="PROSITE-ProRule" id="PRU00108"/>
    </source>
</evidence>
<feature type="region of interest" description="Disordered" evidence="2">
    <location>
        <begin position="1"/>
        <end position="26"/>
    </location>
</feature>
<feature type="non-terminal residue" evidence="4">
    <location>
        <position position="70"/>
    </location>
</feature>
<organism evidence="4 5">
    <name type="scientific">Opisthorchis viverrini</name>
    <name type="common">Southeast Asian liver fluke</name>
    <dbReference type="NCBI Taxonomy" id="6198"/>
    <lineage>
        <taxon>Eukaryota</taxon>
        <taxon>Metazoa</taxon>
        <taxon>Spiralia</taxon>
        <taxon>Lophotrochozoa</taxon>
        <taxon>Platyhelminthes</taxon>
        <taxon>Trematoda</taxon>
        <taxon>Digenea</taxon>
        <taxon>Opisthorchiida</taxon>
        <taxon>Opisthorchiata</taxon>
        <taxon>Opisthorchiidae</taxon>
        <taxon>Opisthorchis</taxon>
    </lineage>
</organism>
<gene>
    <name evidence="4" type="ORF">T265_15947</name>
</gene>
<dbReference type="PROSITE" id="PS50071">
    <property type="entry name" value="HOMEOBOX_2"/>
    <property type="match status" value="1"/>
</dbReference>
<dbReference type="InterPro" id="IPR001356">
    <property type="entry name" value="HD"/>
</dbReference>
<comment type="subcellular location">
    <subcellularLocation>
        <location evidence="1">Nucleus</location>
    </subcellularLocation>
</comment>
<keyword evidence="5" id="KW-1185">Reference proteome</keyword>
<sequence length="70" mass="7806">WFQNRRARERKDVSQLEASNSSGTISSKYPLSSALDQIEVSSPSSVQSFSKWPTTNNEPSTALVKLTNPY</sequence>
<keyword evidence="1" id="KW-0539">Nucleus</keyword>
<dbReference type="GO" id="GO:0005634">
    <property type="term" value="C:nucleus"/>
    <property type="evidence" value="ECO:0007669"/>
    <property type="project" value="UniProtKB-SubCell"/>
</dbReference>
<reference evidence="4 5" key="1">
    <citation type="submission" date="2013-11" db="EMBL/GenBank/DDBJ databases">
        <title>Opisthorchis viverrini - life in the bile duct.</title>
        <authorList>
            <person name="Young N.D."/>
            <person name="Nagarajan N."/>
            <person name="Lin S.J."/>
            <person name="Korhonen P.K."/>
            <person name="Jex A.R."/>
            <person name="Hall R.S."/>
            <person name="Safavi-Hemami H."/>
            <person name="Kaewkong W."/>
            <person name="Bertrand D."/>
            <person name="Gao S."/>
            <person name="Seet Q."/>
            <person name="Wongkham S."/>
            <person name="Teh B.T."/>
            <person name="Wongkham C."/>
            <person name="Intapan P.M."/>
            <person name="Maleewong W."/>
            <person name="Yang X."/>
            <person name="Hu M."/>
            <person name="Wang Z."/>
            <person name="Hofmann A."/>
            <person name="Sternberg P.W."/>
            <person name="Tan P."/>
            <person name="Wang J."/>
            <person name="Gasser R.B."/>
        </authorList>
    </citation>
    <scope>NUCLEOTIDE SEQUENCE [LARGE SCALE GENOMIC DNA]</scope>
</reference>
<protein>
    <recommendedName>
        <fullName evidence="3">Homeobox domain-containing protein</fullName>
    </recommendedName>
</protein>
<dbReference type="Proteomes" id="UP000054324">
    <property type="component" value="Unassembled WGS sequence"/>
</dbReference>
<feature type="non-terminal residue" evidence="4">
    <location>
        <position position="1"/>
    </location>
</feature>
<feature type="DNA-binding region" description="Homeobox" evidence="1">
    <location>
        <begin position="3"/>
        <end position="13"/>
    </location>
</feature>
<evidence type="ECO:0000256" key="2">
    <source>
        <dbReference type="SAM" id="MobiDB-lite"/>
    </source>
</evidence>
<feature type="domain" description="Homeobox" evidence="3">
    <location>
        <begin position="1"/>
        <end position="12"/>
    </location>
</feature>
<evidence type="ECO:0000313" key="5">
    <source>
        <dbReference type="Proteomes" id="UP000054324"/>
    </source>
</evidence>
<accession>A0A074YV05</accession>
<dbReference type="GeneID" id="20330112"/>
<name>A0A074YV05_OPIVI</name>
<keyword evidence="1" id="KW-0238">DNA-binding</keyword>